<evidence type="ECO:0000256" key="1">
    <source>
        <dbReference type="ARBA" id="ARBA00007172"/>
    </source>
</evidence>
<dbReference type="SUPFAM" id="SSF47895">
    <property type="entry name" value="Transducin (alpha subunit), insertion domain"/>
    <property type="match status" value="1"/>
</dbReference>
<dbReference type="GO" id="GO:0046872">
    <property type="term" value="F:metal ion binding"/>
    <property type="evidence" value="ECO:0007669"/>
    <property type="project" value="UniProtKB-UniRule"/>
</dbReference>
<evidence type="ECO:0000256" key="7">
    <source>
        <dbReference type="ARBA" id="ARBA00023288"/>
    </source>
</evidence>
<feature type="binding site" evidence="8">
    <location>
        <begin position="301"/>
        <end position="305"/>
    </location>
    <ligand>
        <name>GTP</name>
        <dbReference type="ChEBI" id="CHEBI:37565"/>
    </ligand>
</feature>
<dbReference type="InterPro" id="IPR000367">
    <property type="entry name" value="Gprotein_alpha_S"/>
</dbReference>
<dbReference type="EMBL" id="SDOV01000005">
    <property type="protein sequence ID" value="KAH7640910.1"/>
    <property type="molecule type" value="Genomic_DNA"/>
</dbReference>
<keyword evidence="5 8" id="KW-0342">GTP-binding</keyword>
<evidence type="ECO:0000256" key="6">
    <source>
        <dbReference type="ARBA" id="ARBA00023224"/>
    </source>
</evidence>
<feature type="binding site" evidence="8">
    <location>
        <begin position="243"/>
        <end position="244"/>
    </location>
    <ligand>
        <name>GTP</name>
        <dbReference type="ChEBI" id="CHEBI:37565"/>
    </ligand>
</feature>
<evidence type="ECO:0000256" key="4">
    <source>
        <dbReference type="ARBA" id="ARBA00022842"/>
    </source>
</evidence>
<evidence type="ECO:0000256" key="2">
    <source>
        <dbReference type="ARBA" id="ARBA00022723"/>
    </source>
</evidence>
<name>A0A9D4P0N7_DERFA</name>
<keyword evidence="10" id="KW-1003">Cell membrane</keyword>
<protein>
    <recommendedName>
        <fullName evidence="10">Guanine nucleotide-binding protein G(s) subunit alpha</fullName>
    </recommendedName>
    <alternativeName>
        <fullName evidence="10">Adenylate cyclase-stimulating G alpha protein</fullName>
    </alternativeName>
</protein>
<dbReference type="GO" id="GO:0005834">
    <property type="term" value="C:heterotrimeric G-protein complex"/>
    <property type="evidence" value="ECO:0007669"/>
    <property type="project" value="UniProtKB-UniRule"/>
</dbReference>
<dbReference type="PRINTS" id="PR00443">
    <property type="entry name" value="GPROTEINAS"/>
</dbReference>
<accession>A0A9D4P0N7</accession>
<evidence type="ECO:0000256" key="10">
    <source>
        <dbReference type="RuleBase" id="RU369121"/>
    </source>
</evidence>
<feature type="binding site" evidence="8">
    <location>
        <begin position="370"/>
        <end position="373"/>
    </location>
    <ligand>
        <name>GTP</name>
        <dbReference type="ChEBI" id="CHEBI:37565"/>
    </ligand>
</feature>
<keyword evidence="10" id="KW-0472">Membrane</keyword>
<evidence type="ECO:0000256" key="11">
    <source>
        <dbReference type="SAM" id="MobiDB-lite"/>
    </source>
</evidence>
<dbReference type="PANTHER" id="PTHR10218:SF367">
    <property type="entry name" value="GUANINE NUCLEOTIDE-BINDING PROTEIN G(F) SUBUNIT ALPHA"/>
    <property type="match status" value="1"/>
</dbReference>
<keyword evidence="2 9" id="KW-0479">Metal-binding</keyword>
<feature type="binding site" evidence="9">
    <location>
        <position position="137"/>
    </location>
    <ligand>
        <name>Mg(2+)</name>
        <dbReference type="ChEBI" id="CHEBI:18420"/>
    </ligand>
</feature>
<dbReference type="InterPro" id="IPR001019">
    <property type="entry name" value="Gprotein_alpha_su"/>
</dbReference>
<dbReference type="PRINTS" id="PR00318">
    <property type="entry name" value="GPROTEINA"/>
</dbReference>
<dbReference type="GO" id="GO:0003924">
    <property type="term" value="F:GTPase activity"/>
    <property type="evidence" value="ECO:0007669"/>
    <property type="project" value="UniProtKB-UniRule"/>
</dbReference>
<dbReference type="Proteomes" id="UP000828236">
    <property type="component" value="Unassembled WGS sequence"/>
</dbReference>
<evidence type="ECO:0000256" key="5">
    <source>
        <dbReference type="ARBA" id="ARBA00023134"/>
    </source>
</evidence>
<comment type="subcellular location">
    <subcellularLocation>
        <location evidence="10">Cell membrane</location>
    </subcellularLocation>
</comment>
<reference evidence="12" key="2">
    <citation type="journal article" date="2021" name="World Allergy Organ. J.">
        <title>Chromosome-level assembly of Dermatophagoides farinae genome and transcriptome reveals two novel allergens Der f 37 and Der f 39.</title>
        <authorList>
            <person name="Chen J."/>
            <person name="Cai Z."/>
            <person name="Fan D."/>
            <person name="Hu J."/>
            <person name="Hou Y."/>
            <person name="He Y."/>
            <person name="Zhang Z."/>
            <person name="Zhao Z."/>
            <person name="Gao P."/>
            <person name="Hu W."/>
            <person name="Sun J."/>
            <person name="Li J."/>
            <person name="Ji K."/>
        </authorList>
    </citation>
    <scope>NUCLEOTIDE SEQUENCE</scope>
    <source>
        <strain evidence="12">JKM2019</strain>
    </source>
</reference>
<comment type="similarity">
    <text evidence="1 10">Belongs to the G-alpha family. G(s) subfamily.</text>
</comment>
<dbReference type="InterPro" id="IPR011025">
    <property type="entry name" value="GproteinA_insert"/>
</dbReference>
<sequence length="468" mass="55189">MLNQQTLDNNKNNDGNVEQQPSSSSSSIQLAEKISKPTKKFKRNSTYSLSSKNSDKKSSSSSSFKLFTTTATDLIIDQFLRFNQQTIKMINCLSCPSETDPQMKESNKNDKKLKQWNRNESEVINMLLLGAGESGKTTIIKQMKILHIKGFSHEERLKKLQEIKQNVFESIKELTSNMEYLNPPIELVNPMNQPSLNFIKKLDTTQMETYDYPDEFFEHTKRLWSDPGIQACYLRSNEFFLIDSAKYFLDMIDKIRNPDYEPSDQDILRSRKRTSELQKIEFKVKVPKQNGGKMQPFCMYDVGGQRGERRKWFQAFIGIKAILFVVDSSSFDTKLREDGKTNRLKESIDLFKEVWSSSYLNKSGIILFMNKQDILKEKIQRGHRIENYFPEYKDYKLPKNKHEVEEEYEYRKARDFILDKFFQVTKDRNVCKHRFFSHFTTATDTNNIKFVFDDVHYCFMKENFDYII</sequence>
<feature type="region of interest" description="Disordered" evidence="11">
    <location>
        <begin position="1"/>
        <end position="62"/>
    </location>
</feature>
<dbReference type="GO" id="GO:0031683">
    <property type="term" value="F:G-protein beta/gamma-subunit complex binding"/>
    <property type="evidence" value="ECO:0007669"/>
    <property type="project" value="UniProtKB-UniRule"/>
</dbReference>
<keyword evidence="6 10" id="KW-0807">Transducer</keyword>
<organism evidence="12">
    <name type="scientific">Dermatophagoides farinae</name>
    <name type="common">American house dust mite</name>
    <dbReference type="NCBI Taxonomy" id="6954"/>
    <lineage>
        <taxon>Eukaryota</taxon>
        <taxon>Metazoa</taxon>
        <taxon>Ecdysozoa</taxon>
        <taxon>Arthropoda</taxon>
        <taxon>Chelicerata</taxon>
        <taxon>Arachnida</taxon>
        <taxon>Acari</taxon>
        <taxon>Acariformes</taxon>
        <taxon>Sarcoptiformes</taxon>
        <taxon>Astigmata</taxon>
        <taxon>Psoroptidia</taxon>
        <taxon>Analgoidea</taxon>
        <taxon>Pyroglyphidae</taxon>
        <taxon>Dermatophagoidinae</taxon>
        <taxon>Dermatophagoides</taxon>
    </lineage>
</organism>
<reference evidence="12" key="1">
    <citation type="submission" date="2020-06" db="EMBL/GenBank/DDBJ databases">
        <authorList>
            <person name="Ji K."/>
            <person name="Li J."/>
        </authorList>
    </citation>
    <scope>NUCLEOTIDE SEQUENCE</scope>
    <source>
        <strain evidence="12">JKM2019</strain>
        <tissue evidence="12">Whole body</tissue>
    </source>
</reference>
<dbReference type="PANTHER" id="PTHR10218">
    <property type="entry name" value="GTP-BINDING PROTEIN ALPHA SUBUNIT"/>
    <property type="match status" value="1"/>
</dbReference>
<feature type="binding site" evidence="8">
    <location>
        <position position="442"/>
    </location>
    <ligand>
        <name>GTP</name>
        <dbReference type="ChEBI" id="CHEBI:37565"/>
    </ligand>
</feature>
<keyword evidence="3 8" id="KW-0547">Nucleotide-binding</keyword>
<gene>
    <name evidence="12" type="ORF">HUG17_8379</name>
</gene>
<evidence type="ECO:0000313" key="12">
    <source>
        <dbReference type="EMBL" id="KAH7640910.1"/>
    </source>
</evidence>
<feature type="binding site" evidence="8">
    <location>
        <begin position="268"/>
        <end position="274"/>
    </location>
    <ligand>
        <name>GTP</name>
        <dbReference type="ChEBI" id="CHEBI:37565"/>
    </ligand>
</feature>
<evidence type="ECO:0000256" key="8">
    <source>
        <dbReference type="PIRSR" id="PIRSR601019-1"/>
    </source>
</evidence>
<dbReference type="FunFam" id="3.40.50.300:FF:006178">
    <property type="entry name" value="Guanine nucleotide-binding protein G(s) subunit alpha isoforms short"/>
    <property type="match status" value="1"/>
</dbReference>
<comment type="function">
    <text evidence="10">Guanine nucleotide-binding proteins (G proteins) function as transducers in numerous signaling pathways controlled by G protein-coupled receptors (GPCRs).</text>
</comment>
<feature type="binding site" evidence="9">
    <location>
        <position position="274"/>
    </location>
    <ligand>
        <name>Mg(2+)</name>
        <dbReference type="ChEBI" id="CHEBI:18420"/>
    </ligand>
</feature>
<dbReference type="GO" id="GO:0005525">
    <property type="term" value="F:GTP binding"/>
    <property type="evidence" value="ECO:0007669"/>
    <property type="project" value="UniProtKB-UniRule"/>
</dbReference>
<dbReference type="Gene3D" id="1.10.400.10">
    <property type="entry name" value="GI Alpha 1, domain 2-like"/>
    <property type="match status" value="1"/>
</dbReference>
<comment type="subunit">
    <text evidence="10">G proteins are composed of 3 units; alpha, beta and gamma. The alpha chain contains the guanine nucleotide binding site.</text>
</comment>
<dbReference type="GO" id="GO:0007191">
    <property type="term" value="P:adenylate cyclase-activating dopamine receptor signaling pathway"/>
    <property type="evidence" value="ECO:0007669"/>
    <property type="project" value="TreeGrafter"/>
</dbReference>
<keyword evidence="7" id="KW-0449">Lipoprotein</keyword>
<dbReference type="SMART" id="SM00275">
    <property type="entry name" value="G_alpha"/>
    <property type="match status" value="1"/>
</dbReference>
<proteinExistence type="inferred from homology"/>
<dbReference type="Pfam" id="PF00503">
    <property type="entry name" value="G-alpha"/>
    <property type="match status" value="1"/>
</dbReference>
<comment type="caution">
    <text evidence="12">The sequence shown here is derived from an EMBL/GenBank/DDBJ whole genome shotgun (WGS) entry which is preliminary data.</text>
</comment>
<keyword evidence="4 9" id="KW-0460">Magnesium</keyword>
<dbReference type="AlphaFoldDB" id="A0A9D4P0N7"/>
<dbReference type="FunFam" id="1.10.400.10:FF:000003">
    <property type="entry name" value="Guanine nucleotide-binding protein G(S) subunit alpha"/>
    <property type="match status" value="1"/>
</dbReference>
<dbReference type="Gene3D" id="3.40.50.300">
    <property type="entry name" value="P-loop containing nucleotide triphosphate hydrolases"/>
    <property type="match status" value="1"/>
</dbReference>
<dbReference type="GO" id="GO:0001664">
    <property type="term" value="F:G protein-coupled receptor binding"/>
    <property type="evidence" value="ECO:0007669"/>
    <property type="project" value="TreeGrafter"/>
</dbReference>
<evidence type="ECO:0000256" key="3">
    <source>
        <dbReference type="ARBA" id="ARBA00022741"/>
    </source>
</evidence>
<dbReference type="SUPFAM" id="SSF52540">
    <property type="entry name" value="P-loop containing nucleoside triphosphate hydrolases"/>
    <property type="match status" value="1"/>
</dbReference>
<dbReference type="CDD" id="cd00066">
    <property type="entry name" value="G-alpha"/>
    <property type="match status" value="1"/>
</dbReference>
<feature type="binding site" evidence="8">
    <location>
        <begin position="133"/>
        <end position="138"/>
    </location>
    <ligand>
        <name>GTP</name>
        <dbReference type="ChEBI" id="CHEBI:37565"/>
    </ligand>
</feature>
<dbReference type="InterPro" id="IPR027417">
    <property type="entry name" value="P-loop_NTPase"/>
</dbReference>
<feature type="compositionally biased region" description="Polar residues" evidence="11">
    <location>
        <begin position="1"/>
        <end position="21"/>
    </location>
</feature>
<evidence type="ECO:0000256" key="9">
    <source>
        <dbReference type="PIRSR" id="PIRSR601019-2"/>
    </source>
</evidence>
<dbReference type="PROSITE" id="PS51882">
    <property type="entry name" value="G_ALPHA"/>
    <property type="match status" value="1"/>
</dbReference>
<dbReference type="GO" id="GO:0005737">
    <property type="term" value="C:cytoplasm"/>
    <property type="evidence" value="ECO:0007669"/>
    <property type="project" value="TreeGrafter"/>
</dbReference>
<dbReference type="GO" id="GO:0007606">
    <property type="term" value="P:sensory perception of chemical stimulus"/>
    <property type="evidence" value="ECO:0007669"/>
    <property type="project" value="TreeGrafter"/>
</dbReference>